<protein>
    <submittedName>
        <fullName evidence="1">Uncharacterized protein</fullName>
    </submittedName>
</protein>
<proteinExistence type="predicted"/>
<name>A0A1F5FYV2_9BACT</name>
<dbReference type="AlphaFoldDB" id="A0A1F5FYV2"/>
<dbReference type="EMBL" id="MFAU01000011">
    <property type="protein sequence ID" value="OGD84799.1"/>
    <property type="molecule type" value="Genomic_DNA"/>
</dbReference>
<reference evidence="1 2" key="1">
    <citation type="journal article" date="2016" name="Nat. Commun.">
        <title>Thousands of microbial genomes shed light on interconnected biogeochemical processes in an aquifer system.</title>
        <authorList>
            <person name="Anantharaman K."/>
            <person name="Brown C.T."/>
            <person name="Hug L.A."/>
            <person name="Sharon I."/>
            <person name="Castelle C.J."/>
            <person name="Probst A.J."/>
            <person name="Thomas B.C."/>
            <person name="Singh A."/>
            <person name="Wilkins M.J."/>
            <person name="Karaoz U."/>
            <person name="Brodie E.L."/>
            <person name="Williams K.H."/>
            <person name="Hubbard S.S."/>
            <person name="Banfield J.F."/>
        </authorList>
    </citation>
    <scope>NUCLEOTIDE SEQUENCE [LARGE SCALE GENOMIC DNA]</scope>
</reference>
<evidence type="ECO:0000313" key="2">
    <source>
        <dbReference type="Proteomes" id="UP000179252"/>
    </source>
</evidence>
<dbReference type="Proteomes" id="UP000179252">
    <property type="component" value="Unassembled WGS sequence"/>
</dbReference>
<gene>
    <name evidence="1" type="ORF">A2165_02140</name>
</gene>
<organism evidence="1 2">
    <name type="scientific">Candidatus Curtissbacteria bacterium RBG_13_40_7</name>
    <dbReference type="NCBI Taxonomy" id="1797706"/>
    <lineage>
        <taxon>Bacteria</taxon>
        <taxon>Candidatus Curtissiibacteriota</taxon>
    </lineage>
</organism>
<accession>A0A1F5FYV2</accession>
<comment type="caution">
    <text evidence="1">The sequence shown here is derived from an EMBL/GenBank/DDBJ whole genome shotgun (WGS) entry which is preliminary data.</text>
</comment>
<sequence length="135" mass="15141">MTQEAGARHSPKPTNLETIAELLSRKVGGLDVFLVVDFKDLPGIHFVYDRNPLVRDIAFLDERELIVNLSCFWEPCRCVSISADVFRLEVESVDEFLEIADKAIIAGDVGHFENTKYLQGQLQRLKALAPGKQSP</sequence>
<evidence type="ECO:0000313" key="1">
    <source>
        <dbReference type="EMBL" id="OGD84799.1"/>
    </source>
</evidence>